<dbReference type="Pfam" id="PF03106">
    <property type="entry name" value="WRKY"/>
    <property type="match status" value="1"/>
</dbReference>
<dbReference type="InterPro" id="IPR044810">
    <property type="entry name" value="WRKY_plant"/>
</dbReference>
<feature type="domain" description="WRKY" evidence="6">
    <location>
        <begin position="124"/>
        <end position="187"/>
    </location>
</feature>
<dbReference type="PROSITE" id="PS50811">
    <property type="entry name" value="WRKY"/>
    <property type="match status" value="1"/>
</dbReference>
<evidence type="ECO:0000256" key="4">
    <source>
        <dbReference type="ARBA" id="ARBA00023163"/>
    </source>
</evidence>
<organism evidence="7">
    <name type="scientific">Zanthoxylum armatum</name>
    <dbReference type="NCBI Taxonomy" id="67938"/>
    <lineage>
        <taxon>Eukaryota</taxon>
        <taxon>Viridiplantae</taxon>
        <taxon>Streptophyta</taxon>
        <taxon>Embryophyta</taxon>
        <taxon>Tracheophyta</taxon>
        <taxon>Spermatophyta</taxon>
        <taxon>Magnoliopsida</taxon>
        <taxon>eudicotyledons</taxon>
        <taxon>Gunneridae</taxon>
        <taxon>Pentapetalae</taxon>
        <taxon>rosids</taxon>
        <taxon>malvids</taxon>
        <taxon>Sapindales</taxon>
        <taxon>Rutaceae</taxon>
        <taxon>Zanthoxyloideae</taxon>
        <taxon>Zanthoxylum</taxon>
    </lineage>
</organism>
<keyword evidence="3" id="KW-0238">DNA-binding</keyword>
<evidence type="ECO:0000313" key="7">
    <source>
        <dbReference type="EMBL" id="QWQ79542.1"/>
    </source>
</evidence>
<dbReference type="SUPFAM" id="SSF118290">
    <property type="entry name" value="WRKY DNA-binding domain"/>
    <property type="match status" value="1"/>
</dbReference>
<protein>
    <submittedName>
        <fullName evidence="7">WRKY transcription factor protein 24</fullName>
    </submittedName>
</protein>
<dbReference type="EMBL" id="MW321463">
    <property type="protein sequence ID" value="QWQ79542.1"/>
    <property type="molecule type" value="mRNA"/>
</dbReference>
<dbReference type="GO" id="GO:0003700">
    <property type="term" value="F:DNA-binding transcription factor activity"/>
    <property type="evidence" value="ECO:0007669"/>
    <property type="project" value="InterPro"/>
</dbReference>
<evidence type="ECO:0000259" key="6">
    <source>
        <dbReference type="PROSITE" id="PS50811"/>
    </source>
</evidence>
<sequence length="291" mass="33384">MGTVCFEKISREKMVKELLKGKKFANQLQVLLQKPFEEDGLVSAEVLVVKILRSFTQTLSEVSSSSRSSDDLDQNLQQKENCCNVDSNGHRRSADSGESEKRLLGLKDKRGGYKRKKNSQTWAIVSSTIEDGHAWRKYGQKEIRNAKYPRSYFRCTHKYVQGCWATKQAQRREDDPQKYEITYIGHHTCRDMIRFSQILTENSDLKWSSTAAVAAAASSHYKEVTASTYQDLSDNLSSLDSIVWENFVPLQSSDEPEAAADMVLPYKKITCSHHSLDMYNDFEHFDECQFF</sequence>
<name>A0A8F1NP37_9ROSI</name>
<dbReference type="InterPro" id="IPR003657">
    <property type="entry name" value="WRKY_dom"/>
</dbReference>
<keyword evidence="5" id="KW-0539">Nucleus</keyword>
<dbReference type="SMART" id="SM00774">
    <property type="entry name" value="WRKY"/>
    <property type="match status" value="1"/>
</dbReference>
<keyword evidence="2" id="KW-0805">Transcription regulation</keyword>
<evidence type="ECO:0000256" key="3">
    <source>
        <dbReference type="ARBA" id="ARBA00023125"/>
    </source>
</evidence>
<accession>A0A8F1NP37</accession>
<dbReference type="PANTHER" id="PTHR32096">
    <property type="entry name" value="WRKY TRANSCRIPTION FACTOR 30-RELATED-RELATED"/>
    <property type="match status" value="1"/>
</dbReference>
<dbReference type="InterPro" id="IPR036576">
    <property type="entry name" value="WRKY_dom_sf"/>
</dbReference>
<proteinExistence type="evidence at transcript level"/>
<dbReference type="GO" id="GO:0005634">
    <property type="term" value="C:nucleus"/>
    <property type="evidence" value="ECO:0007669"/>
    <property type="project" value="UniProtKB-SubCell"/>
</dbReference>
<dbReference type="PANTHER" id="PTHR32096:SF146">
    <property type="entry name" value="WRKY TRANSCRIPTION FACTOR 19-RELATED"/>
    <property type="match status" value="1"/>
</dbReference>
<keyword evidence="4" id="KW-0804">Transcription</keyword>
<evidence type="ECO:0000256" key="2">
    <source>
        <dbReference type="ARBA" id="ARBA00023015"/>
    </source>
</evidence>
<dbReference type="AlphaFoldDB" id="A0A8F1NP37"/>
<comment type="subcellular location">
    <subcellularLocation>
        <location evidence="1">Nucleus</location>
    </subcellularLocation>
</comment>
<dbReference type="GO" id="GO:0000976">
    <property type="term" value="F:transcription cis-regulatory region binding"/>
    <property type="evidence" value="ECO:0007669"/>
    <property type="project" value="TreeGrafter"/>
</dbReference>
<evidence type="ECO:0000256" key="5">
    <source>
        <dbReference type="ARBA" id="ARBA00023242"/>
    </source>
</evidence>
<evidence type="ECO:0000256" key="1">
    <source>
        <dbReference type="ARBA" id="ARBA00004123"/>
    </source>
</evidence>
<reference evidence="7" key="1">
    <citation type="submission" date="2020-12" db="EMBL/GenBank/DDBJ databases">
        <authorList>
            <person name="Wang Y."/>
            <person name="Feng F."/>
        </authorList>
    </citation>
    <scope>NUCLEOTIDE SEQUENCE</scope>
</reference>
<dbReference type="Gene3D" id="2.20.25.80">
    <property type="entry name" value="WRKY domain"/>
    <property type="match status" value="1"/>
</dbReference>